<evidence type="ECO:0000313" key="1">
    <source>
        <dbReference type="EMBL" id="ALY06893.1"/>
    </source>
</evidence>
<name>A0A1I9KKA0_9CAUD</name>
<dbReference type="EMBL" id="KU052488">
    <property type="protein sequence ID" value="ALY06893.1"/>
    <property type="molecule type" value="Genomic_DNA"/>
</dbReference>
<evidence type="ECO:0000313" key="2">
    <source>
        <dbReference type="Proteomes" id="UP000223158"/>
    </source>
</evidence>
<reference evidence="1 2" key="1">
    <citation type="submission" date="2015-11" db="EMBL/GenBank/DDBJ databases">
        <title>Lactobacillus brevis bacteriophage SA-C12: a mosaic Myoviridae member.</title>
        <authorList>
            <person name="Mahony J."/>
        </authorList>
    </citation>
    <scope>NUCLEOTIDE SEQUENCE [LARGE SCALE GENOMIC DNA]</scope>
</reference>
<organism evidence="1 2">
    <name type="scientific">Lactobacillus phage SA-C12</name>
    <dbReference type="NCBI Taxonomy" id="1755697"/>
    <lineage>
        <taxon>Viruses</taxon>
        <taxon>Duplodnaviria</taxon>
        <taxon>Heunggongvirae</taxon>
        <taxon>Uroviricota</taxon>
        <taxon>Caudoviricetes</taxon>
        <taxon>Tybeckvirinae</taxon>
        <taxon>Lenusvirus</taxon>
        <taxon>Lenusvirus SAC12</taxon>
    </lineage>
</organism>
<accession>A0A1I9KKA0</accession>
<gene>
    <name evidence="1" type="ORF">SAC12_072</name>
</gene>
<protein>
    <submittedName>
        <fullName evidence="1">Uncharacterized protein</fullName>
    </submittedName>
</protein>
<keyword evidence="2" id="KW-1185">Reference proteome</keyword>
<sequence>MKITGIDKEQKVDGLYKQGNVILDQCGNVYLVVGVYDQETENKKFALVNLSNSMIARHSHHDISFDSESELEDAYSDYGDDILSGSFEFKPDSEE</sequence>
<dbReference type="Proteomes" id="UP000223158">
    <property type="component" value="Segment"/>
</dbReference>
<proteinExistence type="predicted"/>